<dbReference type="AlphaFoldDB" id="A0A6N4SRW1"/>
<sequence>MNFKNITIEYNYLDLPAPFCYTKKLKITPTATGLHTEYALEYIDREDFSQEELEDEGFSGDDNESWKGDLHTNWLETLDHLTTIKRGEKASSANECIVHIDGEVFDTYGNESRWDYFIQEITQAIYETATWEEALTIRYCKKESDKAPIQKLQIFFRTRTATLNQTDKTAKSVEWNHIQQLLKLYYLQEFKEGEHSNKIPNQAGIYSDPSDGFWYGIKNSSANLNKGQQEKLIQVLEEIFG</sequence>
<name>A0A6N4SRW1_CYTH3</name>
<dbReference type="RefSeq" id="WP_011585263.1">
    <property type="nucleotide sequence ID" value="NC_008255.1"/>
</dbReference>
<protein>
    <submittedName>
        <fullName evidence="1">Uncharacterized protein</fullName>
    </submittedName>
</protein>
<evidence type="ECO:0000313" key="1">
    <source>
        <dbReference type="EMBL" id="ABG59146.1"/>
    </source>
</evidence>
<keyword evidence="2" id="KW-1185">Reference proteome</keyword>
<reference evidence="1 2" key="1">
    <citation type="journal article" date="2007" name="Appl. Environ. Microbiol.">
        <title>Genome sequence of the cellulolytic gliding bacterium Cytophaga hutchinsonii.</title>
        <authorList>
            <person name="Xie G."/>
            <person name="Bruce D.C."/>
            <person name="Challacombe J.F."/>
            <person name="Chertkov O."/>
            <person name="Detter J.C."/>
            <person name="Gilna P."/>
            <person name="Han C.S."/>
            <person name="Lucas S."/>
            <person name="Misra M."/>
            <person name="Myers G.L."/>
            <person name="Richardson P."/>
            <person name="Tapia R."/>
            <person name="Thayer N."/>
            <person name="Thompson L.S."/>
            <person name="Brettin T.S."/>
            <person name="Henrissat B."/>
            <person name="Wilson D.B."/>
            <person name="McBride M.J."/>
        </authorList>
    </citation>
    <scope>NUCLEOTIDE SEQUENCE [LARGE SCALE GENOMIC DNA]</scope>
    <source>
        <strain evidence="2">ATCC 33406 / DSM 1761 / CIP 103989 / NBRC 15051 / NCIMB 9469 / D465</strain>
    </source>
</reference>
<organism evidence="1 2">
    <name type="scientific">Cytophaga hutchinsonii (strain ATCC 33406 / DSM 1761 / CIP 103989 / NBRC 15051 / NCIMB 9469 / D465)</name>
    <dbReference type="NCBI Taxonomy" id="269798"/>
    <lineage>
        <taxon>Bacteria</taxon>
        <taxon>Pseudomonadati</taxon>
        <taxon>Bacteroidota</taxon>
        <taxon>Cytophagia</taxon>
        <taxon>Cytophagales</taxon>
        <taxon>Cytophagaceae</taxon>
        <taxon>Cytophaga</taxon>
    </lineage>
</organism>
<dbReference type="EMBL" id="CP000383">
    <property type="protein sequence ID" value="ABG59146.1"/>
    <property type="molecule type" value="Genomic_DNA"/>
</dbReference>
<dbReference type="OrthoDB" id="934157at2"/>
<dbReference type="KEGG" id="chu:CHU_1880"/>
<proteinExistence type="predicted"/>
<evidence type="ECO:0000313" key="2">
    <source>
        <dbReference type="Proteomes" id="UP000001822"/>
    </source>
</evidence>
<accession>A0A6N4SRW1</accession>
<dbReference type="Proteomes" id="UP000001822">
    <property type="component" value="Chromosome"/>
</dbReference>
<gene>
    <name evidence="1" type="ordered locus">CHU_1880</name>
</gene>